<dbReference type="RefSeq" id="XP_045959766.1">
    <property type="nucleotide sequence ID" value="XM_046107113.1"/>
</dbReference>
<protein>
    <submittedName>
        <fullName evidence="3">Uncharacterized protein</fullName>
    </submittedName>
</protein>
<proteinExistence type="predicted"/>
<dbReference type="OrthoDB" id="4775599at2759"/>
<feature type="compositionally biased region" description="Low complexity" evidence="1">
    <location>
        <begin position="13"/>
        <end position="23"/>
    </location>
</feature>
<dbReference type="AlphaFoldDB" id="A0A9P8UNG5"/>
<feature type="transmembrane region" description="Helical" evidence="2">
    <location>
        <begin position="32"/>
        <end position="52"/>
    </location>
</feature>
<organism evidence="3 4">
    <name type="scientific">Truncatella angustata</name>
    <dbReference type="NCBI Taxonomy" id="152316"/>
    <lineage>
        <taxon>Eukaryota</taxon>
        <taxon>Fungi</taxon>
        <taxon>Dikarya</taxon>
        <taxon>Ascomycota</taxon>
        <taxon>Pezizomycotina</taxon>
        <taxon>Sordariomycetes</taxon>
        <taxon>Xylariomycetidae</taxon>
        <taxon>Amphisphaeriales</taxon>
        <taxon>Sporocadaceae</taxon>
        <taxon>Truncatella</taxon>
    </lineage>
</organism>
<evidence type="ECO:0000256" key="1">
    <source>
        <dbReference type="SAM" id="MobiDB-lite"/>
    </source>
</evidence>
<dbReference type="Proteomes" id="UP000758603">
    <property type="component" value="Unassembled WGS sequence"/>
</dbReference>
<dbReference type="EMBL" id="JAGPXC010000003">
    <property type="protein sequence ID" value="KAH6655501.1"/>
    <property type="molecule type" value="Genomic_DNA"/>
</dbReference>
<keyword evidence="2" id="KW-1133">Transmembrane helix</keyword>
<comment type="caution">
    <text evidence="3">The sequence shown here is derived from an EMBL/GenBank/DDBJ whole genome shotgun (WGS) entry which is preliminary data.</text>
</comment>
<reference evidence="3" key="1">
    <citation type="journal article" date="2021" name="Nat. Commun.">
        <title>Genetic determinants of endophytism in the Arabidopsis root mycobiome.</title>
        <authorList>
            <person name="Mesny F."/>
            <person name="Miyauchi S."/>
            <person name="Thiergart T."/>
            <person name="Pickel B."/>
            <person name="Atanasova L."/>
            <person name="Karlsson M."/>
            <person name="Huettel B."/>
            <person name="Barry K.W."/>
            <person name="Haridas S."/>
            <person name="Chen C."/>
            <person name="Bauer D."/>
            <person name="Andreopoulos W."/>
            <person name="Pangilinan J."/>
            <person name="LaButti K."/>
            <person name="Riley R."/>
            <person name="Lipzen A."/>
            <person name="Clum A."/>
            <person name="Drula E."/>
            <person name="Henrissat B."/>
            <person name="Kohler A."/>
            <person name="Grigoriev I.V."/>
            <person name="Martin F.M."/>
            <person name="Hacquard S."/>
        </authorList>
    </citation>
    <scope>NUCLEOTIDE SEQUENCE</scope>
    <source>
        <strain evidence="3">MPI-SDFR-AT-0073</strain>
    </source>
</reference>
<keyword evidence="2" id="KW-0472">Membrane</keyword>
<feature type="region of interest" description="Disordered" evidence="1">
    <location>
        <begin position="1"/>
        <end position="23"/>
    </location>
</feature>
<evidence type="ECO:0000256" key="2">
    <source>
        <dbReference type="SAM" id="Phobius"/>
    </source>
</evidence>
<name>A0A9P8UNG5_9PEZI</name>
<feature type="region of interest" description="Disordered" evidence="1">
    <location>
        <begin position="98"/>
        <end position="199"/>
    </location>
</feature>
<evidence type="ECO:0000313" key="3">
    <source>
        <dbReference type="EMBL" id="KAH6655501.1"/>
    </source>
</evidence>
<dbReference type="GeneID" id="70136004"/>
<accession>A0A9P8UNG5</accession>
<keyword evidence="2" id="KW-0812">Transmembrane</keyword>
<evidence type="ECO:0000313" key="4">
    <source>
        <dbReference type="Proteomes" id="UP000758603"/>
    </source>
</evidence>
<feature type="compositionally biased region" description="Polar residues" evidence="1">
    <location>
        <begin position="178"/>
        <end position="190"/>
    </location>
</feature>
<sequence length="199" mass="21583">MSYTNGQGDLGYSDDGGNSSSNSEWPDSPFKWVLVPICILIVAAFIVTFLRYRKRHKQRNSRGMTALERDLEAMGPNRVRRTGSTRWQWVSDGQRTGRRVGLGVGSREEGLNELGEAPPAYAPPPKSSEDVELHDMPPSPVSSYGHVVLPSSTGSPFAHEATPPAYGEAPPQQHAPGRTSNTAEPQQLSVPTPAVLPSH</sequence>
<keyword evidence="4" id="KW-1185">Reference proteome</keyword>
<gene>
    <name evidence="3" type="ORF">BKA67DRAFT_657435</name>
</gene>